<feature type="domain" description="Aminoacyl-tRNA synthetase class II (D/K/N)" evidence="7">
    <location>
        <begin position="57"/>
        <end position="157"/>
    </location>
</feature>
<sequence length="184" mass="20600">TVSLLTLSSPLLLSSLATKKNCRPPLDRSSIGAYRTVRLPLQEQLSPGLSVSSAPKRCFRDEDLRANRQPEFTQLDMETAFTPLENMLRLNEDLIRQVIKFSGDQSYSATQSFPEAYICCVMSQYGLDRPDVRLDLQLRDVIRPTSLSLCLVWVVYFVILLFGRPVVGGGKQIDLICSTIQASV</sequence>
<keyword evidence="3" id="KW-0067">ATP-binding</keyword>
<feature type="non-terminal residue" evidence="8">
    <location>
        <position position="184"/>
    </location>
</feature>
<dbReference type="Gene3D" id="3.30.1360.30">
    <property type="entry name" value="GAD-like domain"/>
    <property type="match status" value="1"/>
</dbReference>
<feature type="transmembrane region" description="Helical" evidence="6">
    <location>
        <begin position="146"/>
        <end position="163"/>
    </location>
</feature>
<keyword evidence="4" id="KW-0648">Protein biosynthesis</keyword>
<dbReference type="PANTHER" id="PTHR22594">
    <property type="entry name" value="ASPARTYL/LYSYL-TRNA SYNTHETASE"/>
    <property type="match status" value="1"/>
</dbReference>
<evidence type="ECO:0000259" key="7">
    <source>
        <dbReference type="Pfam" id="PF00152"/>
    </source>
</evidence>
<proteinExistence type="evidence at transcript level"/>
<evidence type="ECO:0000256" key="5">
    <source>
        <dbReference type="ARBA" id="ARBA00023146"/>
    </source>
</evidence>
<organism evidence="8">
    <name type="scientific">Camellia sinensis</name>
    <name type="common">Tea plant</name>
    <name type="synonym">Thea sinensis</name>
    <dbReference type="NCBI Taxonomy" id="4442"/>
    <lineage>
        <taxon>Eukaryota</taxon>
        <taxon>Viridiplantae</taxon>
        <taxon>Streptophyta</taxon>
        <taxon>Embryophyta</taxon>
        <taxon>Tracheophyta</taxon>
        <taxon>Spermatophyta</taxon>
        <taxon>Magnoliopsida</taxon>
        <taxon>eudicotyledons</taxon>
        <taxon>Gunneridae</taxon>
        <taxon>Pentapetalae</taxon>
        <taxon>asterids</taxon>
        <taxon>Ericales</taxon>
        <taxon>Theaceae</taxon>
        <taxon>Camellia</taxon>
    </lineage>
</organism>
<keyword evidence="6" id="KW-1133">Transmembrane helix</keyword>
<evidence type="ECO:0000256" key="1">
    <source>
        <dbReference type="ARBA" id="ARBA00022598"/>
    </source>
</evidence>
<evidence type="ECO:0000256" key="3">
    <source>
        <dbReference type="ARBA" id="ARBA00022840"/>
    </source>
</evidence>
<dbReference type="Gene3D" id="3.30.930.10">
    <property type="entry name" value="Bira Bifunctional Protein, Domain 2"/>
    <property type="match status" value="1"/>
</dbReference>
<keyword evidence="5 8" id="KW-0030">Aminoacyl-tRNA synthetase</keyword>
<dbReference type="GO" id="GO:0005739">
    <property type="term" value="C:mitochondrion"/>
    <property type="evidence" value="ECO:0007669"/>
    <property type="project" value="TreeGrafter"/>
</dbReference>
<dbReference type="Pfam" id="PF00152">
    <property type="entry name" value="tRNA-synt_2"/>
    <property type="match status" value="1"/>
</dbReference>
<reference evidence="8" key="1">
    <citation type="journal article" date="2013" name="Appl. Biochem. Biotechnol.">
        <title>Analysis of dormant bud (Banjhi) specific transcriptome of tea (Camellia sinensis (L.) O. Kuntze) from cDNA library revealed dormancy-related genes.</title>
        <authorList>
            <person name="Thirugnanasambantham K."/>
            <person name="Prabu G."/>
            <person name="Palanisamy S."/>
            <person name="Chandrabose S.R."/>
            <person name="Mandal A.K."/>
        </authorList>
    </citation>
    <scope>NUCLEOTIDE SEQUENCE</scope>
</reference>
<evidence type="ECO:0000256" key="6">
    <source>
        <dbReference type="SAM" id="Phobius"/>
    </source>
</evidence>
<feature type="non-terminal residue" evidence="8">
    <location>
        <position position="1"/>
    </location>
</feature>
<dbReference type="GO" id="GO:0006422">
    <property type="term" value="P:aspartyl-tRNA aminoacylation"/>
    <property type="evidence" value="ECO:0007669"/>
    <property type="project" value="TreeGrafter"/>
</dbReference>
<dbReference type="GO" id="GO:0005524">
    <property type="term" value="F:ATP binding"/>
    <property type="evidence" value="ECO:0007669"/>
    <property type="project" value="UniProtKB-KW"/>
</dbReference>
<keyword evidence="6" id="KW-0472">Membrane</keyword>
<accession>F4YFJ5</accession>
<keyword evidence="6" id="KW-0812">Transmembrane</keyword>
<dbReference type="AlphaFoldDB" id="F4YFJ5"/>
<dbReference type="SUPFAM" id="SSF55681">
    <property type="entry name" value="Class II aaRS and biotin synthetases"/>
    <property type="match status" value="1"/>
</dbReference>
<dbReference type="InterPro" id="IPR004115">
    <property type="entry name" value="GAD-like_sf"/>
</dbReference>
<evidence type="ECO:0000256" key="2">
    <source>
        <dbReference type="ARBA" id="ARBA00022741"/>
    </source>
</evidence>
<dbReference type="InterPro" id="IPR045864">
    <property type="entry name" value="aa-tRNA-synth_II/BPL/LPL"/>
</dbReference>
<name>F4YFJ5_CAMSI</name>
<dbReference type="PANTHER" id="PTHR22594:SF5">
    <property type="entry name" value="ASPARTATE--TRNA LIGASE, MITOCHONDRIAL"/>
    <property type="match status" value="1"/>
</dbReference>
<dbReference type="EMBL" id="HM003364">
    <property type="protein sequence ID" value="AEC11056.1"/>
    <property type="molecule type" value="mRNA"/>
</dbReference>
<keyword evidence="2" id="KW-0547">Nucleotide-binding</keyword>
<evidence type="ECO:0000313" key="8">
    <source>
        <dbReference type="EMBL" id="AEC11056.1"/>
    </source>
</evidence>
<dbReference type="InterPro" id="IPR004364">
    <property type="entry name" value="Aa-tRNA-synt_II"/>
</dbReference>
<dbReference type="GO" id="GO:0004815">
    <property type="term" value="F:aspartate-tRNA ligase activity"/>
    <property type="evidence" value="ECO:0007669"/>
    <property type="project" value="TreeGrafter"/>
</dbReference>
<protein>
    <submittedName>
        <fullName evidence="8">Aspartyl tRNA synthetase</fullName>
    </submittedName>
</protein>
<keyword evidence="1" id="KW-0436">Ligase</keyword>
<evidence type="ECO:0000256" key="4">
    <source>
        <dbReference type="ARBA" id="ARBA00022917"/>
    </source>
</evidence>